<feature type="compositionally biased region" description="Pro residues" evidence="1">
    <location>
        <begin position="1"/>
        <end position="10"/>
    </location>
</feature>
<evidence type="ECO:0000313" key="2">
    <source>
        <dbReference type="EMBL" id="GFD03683.1"/>
    </source>
</evidence>
<feature type="non-terminal residue" evidence="2">
    <location>
        <position position="1"/>
    </location>
</feature>
<dbReference type="EMBL" id="BKCJ011206631">
    <property type="protein sequence ID" value="GFD03683.1"/>
    <property type="molecule type" value="Genomic_DNA"/>
</dbReference>
<dbReference type="AlphaFoldDB" id="A0A699T2P1"/>
<comment type="caution">
    <text evidence="2">The sequence shown here is derived from an EMBL/GenBank/DDBJ whole genome shotgun (WGS) entry which is preliminary data.</text>
</comment>
<evidence type="ECO:0000256" key="1">
    <source>
        <dbReference type="SAM" id="MobiDB-lite"/>
    </source>
</evidence>
<organism evidence="2">
    <name type="scientific">Tanacetum cinerariifolium</name>
    <name type="common">Dalmatian daisy</name>
    <name type="synonym">Chrysanthemum cinerariifolium</name>
    <dbReference type="NCBI Taxonomy" id="118510"/>
    <lineage>
        <taxon>Eukaryota</taxon>
        <taxon>Viridiplantae</taxon>
        <taxon>Streptophyta</taxon>
        <taxon>Embryophyta</taxon>
        <taxon>Tracheophyta</taxon>
        <taxon>Spermatophyta</taxon>
        <taxon>Magnoliopsida</taxon>
        <taxon>eudicotyledons</taxon>
        <taxon>Gunneridae</taxon>
        <taxon>Pentapetalae</taxon>
        <taxon>asterids</taxon>
        <taxon>campanulids</taxon>
        <taxon>Asterales</taxon>
        <taxon>Asteraceae</taxon>
        <taxon>Asteroideae</taxon>
        <taxon>Anthemideae</taxon>
        <taxon>Anthemidinae</taxon>
        <taxon>Tanacetum</taxon>
    </lineage>
</organism>
<feature type="compositionally biased region" description="Low complexity" evidence="1">
    <location>
        <begin position="17"/>
        <end position="29"/>
    </location>
</feature>
<reference evidence="2" key="1">
    <citation type="journal article" date="2019" name="Sci. Rep.">
        <title>Draft genome of Tanacetum cinerariifolium, the natural source of mosquito coil.</title>
        <authorList>
            <person name="Yamashiro T."/>
            <person name="Shiraishi A."/>
            <person name="Satake H."/>
            <person name="Nakayama K."/>
        </authorList>
    </citation>
    <scope>NUCLEOTIDE SEQUENCE</scope>
</reference>
<protein>
    <submittedName>
        <fullName evidence="2">Uncharacterized protein</fullName>
    </submittedName>
</protein>
<proteinExistence type="predicted"/>
<gene>
    <name evidence="2" type="ORF">Tci_875652</name>
</gene>
<feature type="region of interest" description="Disordered" evidence="1">
    <location>
        <begin position="1"/>
        <end position="29"/>
    </location>
</feature>
<sequence>YNKNPGPKPNGPRTFNASSVSSSSKKGASLSFTNEQMMKLMNIINEAPSGSVQANMAGRF</sequence>
<accession>A0A699T2P1</accession>
<name>A0A699T2P1_TANCI</name>